<dbReference type="RefSeq" id="WP_015216765.1">
    <property type="nucleotide sequence ID" value="NC_019771.1"/>
</dbReference>
<name>K9ZMY6_ANACC</name>
<protein>
    <submittedName>
        <fullName evidence="1">Uncharacterized protein</fullName>
    </submittedName>
</protein>
<accession>K9ZMY6</accession>
<dbReference type="EMBL" id="CP003659">
    <property type="protein sequence ID" value="AFZ60149.1"/>
    <property type="molecule type" value="Genomic_DNA"/>
</dbReference>
<evidence type="ECO:0000313" key="2">
    <source>
        <dbReference type="Proteomes" id="UP000010474"/>
    </source>
</evidence>
<dbReference type="PATRIC" id="fig|272123.3.peg.5219"/>
<evidence type="ECO:0000313" key="1">
    <source>
        <dbReference type="EMBL" id="AFZ60149.1"/>
    </source>
</evidence>
<dbReference type="Proteomes" id="UP000010474">
    <property type="component" value="Chromosome"/>
</dbReference>
<keyword evidence="2" id="KW-1185">Reference proteome</keyword>
<sequence length="73" mass="8047">MKNKIVNITYEVELNPGEKLALPESLLESIGAGNWIITIQPKPNHLVITRGHDAFLKGYSSADEGLYDDYTSG</sequence>
<dbReference type="HOGENOM" id="CLU_179149_0_0_3"/>
<gene>
    <name evidence="1" type="ordered locus">Anacy_4804</name>
</gene>
<dbReference type="KEGG" id="acy:Anacy_4804"/>
<reference evidence="2" key="1">
    <citation type="journal article" date="2013" name="Proc. Natl. Acad. Sci. U.S.A.">
        <title>Improving the coverage of the cyanobacterial phylum using diversity-driven genome sequencing.</title>
        <authorList>
            <person name="Shih P.M."/>
            <person name="Wu D."/>
            <person name="Latifi A."/>
            <person name="Axen S.D."/>
            <person name="Fewer D.P."/>
            <person name="Talla E."/>
            <person name="Calteau A."/>
            <person name="Cai F."/>
            <person name="Tandeau de Marsac N."/>
            <person name="Rippka R."/>
            <person name="Herdman M."/>
            <person name="Sivonen K."/>
            <person name="Coursin T."/>
            <person name="Laurent T."/>
            <person name="Goodwin L."/>
            <person name="Nolan M."/>
            <person name="Davenport K.W."/>
            <person name="Han C.S."/>
            <person name="Rubin E.M."/>
            <person name="Eisen J.A."/>
            <person name="Woyke T."/>
            <person name="Gugger M."/>
            <person name="Kerfeld C.A."/>
        </authorList>
    </citation>
    <scope>NUCLEOTIDE SEQUENCE [LARGE SCALE GENOMIC DNA]</scope>
    <source>
        <strain evidence="2">ATCC 27899 / PCC 7122</strain>
    </source>
</reference>
<organism evidence="1 2">
    <name type="scientific">Anabaena cylindrica (strain ATCC 27899 / PCC 7122)</name>
    <dbReference type="NCBI Taxonomy" id="272123"/>
    <lineage>
        <taxon>Bacteria</taxon>
        <taxon>Bacillati</taxon>
        <taxon>Cyanobacteriota</taxon>
        <taxon>Cyanophyceae</taxon>
        <taxon>Nostocales</taxon>
        <taxon>Nostocaceae</taxon>
        <taxon>Anabaena</taxon>
    </lineage>
</organism>
<dbReference type="OrthoDB" id="495507at2"/>
<proteinExistence type="predicted"/>
<dbReference type="AlphaFoldDB" id="K9ZMY6"/>